<feature type="region of interest" description="Disordered" evidence="1">
    <location>
        <begin position="182"/>
        <end position="215"/>
    </location>
</feature>
<dbReference type="OrthoDB" id="4153866at2759"/>
<dbReference type="Proteomes" id="UP000672032">
    <property type="component" value="Chromosome 1"/>
</dbReference>
<dbReference type="AlphaFoldDB" id="A0A8A3NZ20"/>
<dbReference type="PANTHER" id="PTHR31571">
    <property type="entry name" value="ALTERED INHERITANCE OF MITOCHONDRIA PROTEIN 6"/>
    <property type="match status" value="1"/>
</dbReference>
<evidence type="ECO:0000313" key="2">
    <source>
        <dbReference type="EMBL" id="QSZ28674.1"/>
    </source>
</evidence>
<evidence type="ECO:0000313" key="3">
    <source>
        <dbReference type="Proteomes" id="UP000672032"/>
    </source>
</evidence>
<organism evidence="2 3">
    <name type="scientific">Monilinia vaccinii-corymbosi</name>
    <dbReference type="NCBI Taxonomy" id="61207"/>
    <lineage>
        <taxon>Eukaryota</taxon>
        <taxon>Fungi</taxon>
        <taxon>Dikarya</taxon>
        <taxon>Ascomycota</taxon>
        <taxon>Pezizomycotina</taxon>
        <taxon>Leotiomycetes</taxon>
        <taxon>Helotiales</taxon>
        <taxon>Sclerotiniaceae</taxon>
        <taxon>Monilinia</taxon>
    </lineage>
</organism>
<accession>A0A8A3NZ20</accession>
<dbReference type="EMBL" id="CP063405">
    <property type="protein sequence ID" value="QSZ28674.1"/>
    <property type="molecule type" value="Genomic_DNA"/>
</dbReference>
<keyword evidence="3" id="KW-1185">Reference proteome</keyword>
<sequence>MVPLSDSEPDSQSGIHKVISTYTTPPASENPSASPPPYWHPNFTTSITPINCWSHNDEHQAIPLYTALAAGCIAIEADCFTPSHYPRTWHPYSRAPDIPPHDLLIGHATCELHPTKTLSALCLTPLLSILTQQNHAAGNHPRRVGVWNKKPHLALTLAIDYKTPSSGRDGIPTLHALLQPLRAAPPASSRTTTRQPRSWCRAPSPSSAPAMPSAA</sequence>
<dbReference type="PANTHER" id="PTHR31571:SF1">
    <property type="entry name" value="ALTERED INHERITANCE OF MITOCHONDRIA PROTEIN 6"/>
    <property type="match status" value="1"/>
</dbReference>
<gene>
    <name evidence="2" type="ORF">DSL72_003173</name>
</gene>
<name>A0A8A3NZ20_9HELO</name>
<reference evidence="2" key="1">
    <citation type="submission" date="2020-10" db="EMBL/GenBank/DDBJ databases">
        <title>Genome Sequence of Monilinia vaccinii-corymbosi Sheds Light on Mummy Berry Disease Infection of Blueberry and Mating Type.</title>
        <authorList>
            <person name="Yow A.G."/>
            <person name="Zhang Y."/>
            <person name="Bansal K."/>
            <person name="Eacker S.M."/>
            <person name="Sullivan S."/>
            <person name="Liachko I."/>
            <person name="Cubeta M.A."/>
            <person name="Rollins J.A."/>
            <person name="Ashrafi H."/>
        </authorList>
    </citation>
    <scope>NUCLEOTIDE SEQUENCE</scope>
    <source>
        <strain evidence="2">RL-1</strain>
    </source>
</reference>
<dbReference type="InterPro" id="IPR051236">
    <property type="entry name" value="HAT_RTT109-like"/>
</dbReference>
<proteinExistence type="predicted"/>
<protein>
    <submittedName>
        <fullName evidence="2">Uncharacterized protein</fullName>
    </submittedName>
</protein>
<evidence type="ECO:0000256" key="1">
    <source>
        <dbReference type="SAM" id="MobiDB-lite"/>
    </source>
</evidence>
<feature type="compositionally biased region" description="Low complexity" evidence="1">
    <location>
        <begin position="202"/>
        <end position="215"/>
    </location>
</feature>